<evidence type="ECO:0000256" key="1">
    <source>
        <dbReference type="ARBA" id="ARBA00008276"/>
    </source>
</evidence>
<dbReference type="InterPro" id="IPR001645">
    <property type="entry name" value="Folylpolyglutamate_synth"/>
</dbReference>
<comment type="caution">
    <text evidence="7">The sequence shown here is derived from an EMBL/GenBank/DDBJ whole genome shotgun (WGS) entry which is preliminary data.</text>
</comment>
<keyword evidence="2" id="KW-0436">Ligase</keyword>
<dbReference type="Gene3D" id="3.90.190.20">
    <property type="entry name" value="Mur ligase, C-terminal domain"/>
    <property type="match status" value="1"/>
</dbReference>
<keyword evidence="6" id="KW-0460">Magnesium</keyword>
<keyword evidence="8" id="KW-1185">Reference proteome</keyword>
<evidence type="ECO:0000313" key="8">
    <source>
        <dbReference type="Proteomes" id="UP001171111"/>
    </source>
</evidence>
<organism evidence="7 8">
    <name type="scientific">Campylobacter magnus</name>
    <dbReference type="NCBI Taxonomy" id="3026462"/>
    <lineage>
        <taxon>Bacteria</taxon>
        <taxon>Pseudomonadati</taxon>
        <taxon>Campylobacterota</taxon>
        <taxon>Epsilonproteobacteria</taxon>
        <taxon>Campylobacterales</taxon>
        <taxon>Campylobacteraceae</taxon>
        <taxon>Campylobacter</taxon>
    </lineage>
</organism>
<reference evidence="7 8" key="1">
    <citation type="submission" date="2023-06" db="EMBL/GenBank/DDBJ databases">
        <title>Campylobacter magnum sp. nov., isolated from cecal contents of domestic pigs (Sus scrofa domesticus).</title>
        <authorList>
            <person name="Papic B."/>
            <person name="Gruntar I."/>
        </authorList>
    </citation>
    <scope>NUCLEOTIDE SEQUENCE [LARGE SCALE GENOMIC DNA]</scope>
    <source>
        <strain evidence="8">34484-21</strain>
    </source>
</reference>
<keyword evidence="3" id="KW-0479">Metal-binding</keyword>
<dbReference type="SUPFAM" id="SSF53623">
    <property type="entry name" value="MurD-like peptide ligases, catalytic domain"/>
    <property type="match status" value="1"/>
</dbReference>
<dbReference type="PANTHER" id="PTHR11136:SF0">
    <property type="entry name" value="DIHYDROFOLATE SYNTHETASE-RELATED"/>
    <property type="match status" value="1"/>
</dbReference>
<sequence>MKSLKEFLNAKPLYYDEIDYSRFPRAFEAIKNELEIKPIIHIIGTNGKGSTGRFLALILKANGKKVGHYTSPHIFDFNERFWLNGALASDDELELAHKELLEIFKKTSAEHFIDKLSYFEWATLLACVLFRGCDEWIFEAGLGGEHDATNALPKALSIFTPIGLDHRAFLGDSLDSIATTKLNAMSKNAIISAFFARLDIAKNIAKQKGASLKIAPKCATSNASKIYLKHKSLFLRQNFALALFSAKSLGAKWDKSVLAKMSEFDLQARAQKIYPNLLIDAGHNEHAAKAIKTHLLSTFGKRATTLVFNSFDDKDIKAVLSILAPCLKRILLYTYESCWRKLGTQNAHKIANELGIPCCDFDKTEFLKELKSRKNNFLVFGSFMLVGEFLKDFNGFKKK</sequence>
<name>A0ABT8T4M3_9BACT</name>
<proteinExistence type="inferred from homology"/>
<evidence type="ECO:0000256" key="6">
    <source>
        <dbReference type="ARBA" id="ARBA00022842"/>
    </source>
</evidence>
<dbReference type="RefSeq" id="WP_302243184.1">
    <property type="nucleotide sequence ID" value="NZ_JAULJQ010000001.1"/>
</dbReference>
<keyword evidence="4" id="KW-0547">Nucleotide-binding</keyword>
<gene>
    <name evidence="7" type="ORF">Q2362_00035</name>
</gene>
<evidence type="ECO:0000256" key="2">
    <source>
        <dbReference type="ARBA" id="ARBA00022598"/>
    </source>
</evidence>
<dbReference type="InterPro" id="IPR036565">
    <property type="entry name" value="Mur-like_cat_sf"/>
</dbReference>
<dbReference type="InterPro" id="IPR036615">
    <property type="entry name" value="Mur_ligase_C_dom_sf"/>
</dbReference>
<accession>A0ABT8T4M3</accession>
<evidence type="ECO:0000256" key="4">
    <source>
        <dbReference type="ARBA" id="ARBA00022741"/>
    </source>
</evidence>
<comment type="similarity">
    <text evidence="1">Belongs to the folylpolyglutamate synthase family.</text>
</comment>
<dbReference type="PANTHER" id="PTHR11136">
    <property type="entry name" value="FOLYLPOLYGLUTAMATE SYNTHASE-RELATED"/>
    <property type="match status" value="1"/>
</dbReference>
<keyword evidence="5" id="KW-0067">ATP-binding</keyword>
<protein>
    <submittedName>
        <fullName evidence="7">Bifunctional folylpolyglutamate synthase/dihydrofolate synthase</fullName>
    </submittedName>
</protein>
<dbReference type="Proteomes" id="UP001171111">
    <property type="component" value="Unassembled WGS sequence"/>
</dbReference>
<dbReference type="NCBIfam" id="TIGR01499">
    <property type="entry name" value="folC"/>
    <property type="match status" value="1"/>
</dbReference>
<dbReference type="EMBL" id="JAULJQ010000001">
    <property type="protein sequence ID" value="MDO2408484.1"/>
    <property type="molecule type" value="Genomic_DNA"/>
</dbReference>
<evidence type="ECO:0000256" key="5">
    <source>
        <dbReference type="ARBA" id="ARBA00022840"/>
    </source>
</evidence>
<evidence type="ECO:0000256" key="3">
    <source>
        <dbReference type="ARBA" id="ARBA00022723"/>
    </source>
</evidence>
<evidence type="ECO:0000313" key="7">
    <source>
        <dbReference type="EMBL" id="MDO2408484.1"/>
    </source>
</evidence>
<dbReference type="SUPFAM" id="SSF53244">
    <property type="entry name" value="MurD-like peptide ligases, peptide-binding domain"/>
    <property type="match status" value="1"/>
</dbReference>
<dbReference type="Gene3D" id="3.40.1190.10">
    <property type="entry name" value="Mur-like, catalytic domain"/>
    <property type="match status" value="1"/>
</dbReference>